<dbReference type="Pfam" id="PF01425">
    <property type="entry name" value="Amidase"/>
    <property type="match status" value="1"/>
</dbReference>
<reference evidence="3" key="1">
    <citation type="journal article" date="2023" name="Mol. Phylogenet. Evol.">
        <title>Genome-scale phylogeny and comparative genomics of the fungal order Sordariales.</title>
        <authorList>
            <person name="Hensen N."/>
            <person name="Bonometti L."/>
            <person name="Westerberg I."/>
            <person name="Brannstrom I.O."/>
            <person name="Guillou S."/>
            <person name="Cros-Aarteil S."/>
            <person name="Calhoun S."/>
            <person name="Haridas S."/>
            <person name="Kuo A."/>
            <person name="Mondo S."/>
            <person name="Pangilinan J."/>
            <person name="Riley R."/>
            <person name="LaButti K."/>
            <person name="Andreopoulos B."/>
            <person name="Lipzen A."/>
            <person name="Chen C."/>
            <person name="Yan M."/>
            <person name="Daum C."/>
            <person name="Ng V."/>
            <person name="Clum A."/>
            <person name="Steindorff A."/>
            <person name="Ohm R.A."/>
            <person name="Martin F."/>
            <person name="Silar P."/>
            <person name="Natvig D.O."/>
            <person name="Lalanne C."/>
            <person name="Gautier V."/>
            <person name="Ament-Velasquez S.L."/>
            <person name="Kruys A."/>
            <person name="Hutchinson M.I."/>
            <person name="Powell A.J."/>
            <person name="Barry K."/>
            <person name="Miller A.N."/>
            <person name="Grigoriev I.V."/>
            <person name="Debuchy R."/>
            <person name="Gladieux P."/>
            <person name="Hiltunen Thoren M."/>
            <person name="Johannesson H."/>
        </authorList>
    </citation>
    <scope>NUCLEOTIDE SEQUENCE [LARGE SCALE GENOMIC DNA]</scope>
    <source>
        <strain evidence="3">CBS 340.73</strain>
    </source>
</reference>
<dbReference type="Proteomes" id="UP001303473">
    <property type="component" value="Unassembled WGS sequence"/>
</dbReference>
<dbReference type="Gene3D" id="3.90.1300.10">
    <property type="entry name" value="Amidase signature (AS) domain"/>
    <property type="match status" value="1"/>
</dbReference>
<dbReference type="SUPFAM" id="SSF75304">
    <property type="entry name" value="Amidase signature (AS) enzymes"/>
    <property type="match status" value="1"/>
</dbReference>
<evidence type="ECO:0000313" key="3">
    <source>
        <dbReference type="Proteomes" id="UP001303473"/>
    </source>
</evidence>
<gene>
    <name evidence="2" type="ORF">QBC46DRAFT_361658</name>
</gene>
<sequence>MVPVPFKDMPKRITIFQGEFDGPITDEWMQHSLEGLDSDDVFHNSFLTGVIFACRAHTSCDLTGAAQELLKERGTAWVETCSDRADINAGLYVVCGEMLTPVSKLYDDTHGAFLHAIRPGGPHGKFLELKVAGSHCLRTLAVAVPSRAGPAPTPAFPLKGFRIAVKGIFEIENVRISVCNKAYYELYPPPKKTAACIQILIDAGATVVGTTKLASFAATEEPVECIDYDAPWNPRADGYQSPAGSSSGSGAAMAAYEWLDFTIGSDTSGSGRRPGHWNGCFAMRPTYGVLLSEGYVGSFKQFDTPTFYTRDLRKGKYFAESWYGKALSPPPRSGKPAIIYPTDYMSLISNKVQNDVIDAFVRDLESSLGVAHERISFNELWDSTTPEAANGMSLQEYMKDASRNSFFHDDYHSFDKFRKDYVQKFGKQPYLARQELSSKIAQEERNIAVDRLEVYRKWFTEHFLQVGKKDTLVLIPIEEISPRYRDEAPAYHFNPVGVPMLFVSPILGAPELTVPIGLSLYLSKVTGCEEKFPIAISILGSPGRDLELFDIASGCLKKCGRPDTVKPGKEMF</sequence>
<dbReference type="PANTHER" id="PTHR46310:SF7">
    <property type="entry name" value="AMIDASE 1"/>
    <property type="match status" value="1"/>
</dbReference>
<proteinExistence type="predicted"/>
<dbReference type="AlphaFoldDB" id="A0AAN6NDU3"/>
<organism evidence="2 3">
    <name type="scientific">Diplogelasinospora grovesii</name>
    <dbReference type="NCBI Taxonomy" id="303347"/>
    <lineage>
        <taxon>Eukaryota</taxon>
        <taxon>Fungi</taxon>
        <taxon>Dikarya</taxon>
        <taxon>Ascomycota</taxon>
        <taxon>Pezizomycotina</taxon>
        <taxon>Sordariomycetes</taxon>
        <taxon>Sordariomycetidae</taxon>
        <taxon>Sordariales</taxon>
        <taxon>Diplogelasinosporaceae</taxon>
        <taxon>Diplogelasinospora</taxon>
    </lineage>
</organism>
<protein>
    <submittedName>
        <fullName evidence="2">Amidase signature domain-containing protein</fullName>
    </submittedName>
</protein>
<name>A0AAN6NDU3_9PEZI</name>
<feature type="domain" description="Amidase" evidence="1">
    <location>
        <begin position="154"/>
        <end position="325"/>
    </location>
</feature>
<dbReference type="EMBL" id="MU853764">
    <property type="protein sequence ID" value="KAK3943635.1"/>
    <property type="molecule type" value="Genomic_DNA"/>
</dbReference>
<accession>A0AAN6NDU3</accession>
<dbReference type="InterPro" id="IPR023631">
    <property type="entry name" value="Amidase_dom"/>
</dbReference>
<keyword evidence="3" id="KW-1185">Reference proteome</keyword>
<comment type="caution">
    <text evidence="2">The sequence shown here is derived from an EMBL/GenBank/DDBJ whole genome shotgun (WGS) entry which is preliminary data.</text>
</comment>
<dbReference type="PANTHER" id="PTHR46310">
    <property type="entry name" value="AMIDASE 1"/>
    <property type="match status" value="1"/>
</dbReference>
<evidence type="ECO:0000259" key="1">
    <source>
        <dbReference type="Pfam" id="PF01425"/>
    </source>
</evidence>
<dbReference type="InterPro" id="IPR036928">
    <property type="entry name" value="AS_sf"/>
</dbReference>
<evidence type="ECO:0000313" key="2">
    <source>
        <dbReference type="EMBL" id="KAK3943635.1"/>
    </source>
</evidence>